<name>A0A0G4HAE3_9ALVE</name>
<accession>A0A0G4HAE3</accession>
<feature type="compositionally biased region" description="Low complexity" evidence="1">
    <location>
        <begin position="393"/>
        <end position="409"/>
    </location>
</feature>
<dbReference type="PANTHER" id="PTHR15577">
    <property type="entry name" value="ZINC FINGER CONTAINING PROTEIN"/>
    <property type="match status" value="1"/>
</dbReference>
<feature type="compositionally biased region" description="Low complexity" evidence="1">
    <location>
        <begin position="936"/>
        <end position="945"/>
    </location>
</feature>
<feature type="compositionally biased region" description="Low complexity" evidence="1">
    <location>
        <begin position="908"/>
        <end position="926"/>
    </location>
</feature>
<dbReference type="VEuPathDB" id="CryptoDB:Cvel_25698"/>
<feature type="compositionally biased region" description="Basic residues" evidence="1">
    <location>
        <begin position="673"/>
        <end position="688"/>
    </location>
</feature>
<feature type="region of interest" description="Disordered" evidence="1">
    <location>
        <begin position="730"/>
        <end position="957"/>
    </location>
</feature>
<sequence length="1215" mass="135589">MILDSSSDEEARPVSRSPVDVRRLPGGGRGEVKKPTPKSSPESLKRGARGSNASFSPGGGYKDPSSPPEKVSVPEANTSPKQVEVEGQEKVEQVGGNEGEHTETKQEKEMEEEEDEELLLNRYETPQASPCVSPSITDTSAPSMSPSLPAVSPATAGVFPEEEKEVEIPEIRPADFGELGDVLNMIRDWPAGGLEALFSSDPFKEFVKDNTPYVLSILLDACAMGRVRVLSALRDTMKLNLWQRAKVEWEFQGENYVVDHLAGALLLEAAVKGPHIPIWKYMLALYLQKKMGNLPRYFDLQQSTFEKVFLGGAEKLDDLTDELPECFHIVVDQPKLFGPDSHKKWAAKPELRLAFPTPKPPKEEKLAAPEASPWGFMRDREARKAAKERARRSAASSRPTPTPPRQSASGGLFPSDRNFFDLRRVTGTHIYLKGYCLKFLRAEFGLDPTVVSSYDMPYRMKSTMPQHLYGQAQESNFDEMRDYIAENREIRRDKEFRHSGPNSPWWANTMAVMLGFVRGRDPESAERMLTSVDVSVQAHWDIRSFGGEYFDHQPITIAEILLREAVAVSKSPPMLEALGKAITSDWRKEDYGRRATEACAEKAFRMAAYEAMSLGDLDCLEVLWENRWINKPRMIYELLSRAVAPRMIAWLEKRLDDLEPVYPPSHSSCRTPPPRRRSRSPPRRRSRSRSPEPSSSSAPPLQMPNFEEMGTQFPPEQVDKLRKMWAKLAEDEERKRARRAARERERRRERRSSSESSNERRGRYREEYHDRGSNQGGNRRDGPRGSRDVYRGEERPRAGRNVSRGDTGPFGGRPSPSRFQVRGGGGGSRWPDHPPLKSTHVPAEYYLHGGERPPMHRPPPESADRFLDNSRGPPPPPPPGFSPVREDELGRRLPPPLDFSQQSPEGTSASSNRGSHGSSRGFGNNFIPTPSPLQEGGPPMSGSFSGPPPPTEHSAAAAAEYGPPFPAATEYGPPFAAAAAAEYGPPFPPRLEDSDCPDCQGKMVMKCEQECQPEACRFCHQALVLRCEQDCRASKAALSEPVNIKFLCDLTVYMGHTPFDLSKRTIAKRIDAMRRIAEMGELDDLKYLLDPRGKIALSLQPTDAEVESGVDRQVLRKAVLEGAAAGGKQSMIEWALQAVDLHSPWAADGEGGETIGEHLADVCASRDNYETLILLKLRGVDVASVLGKLGDSLRPRVAFWYGKGCEIPDYYKRRK</sequence>
<dbReference type="PANTHER" id="PTHR15577:SF2">
    <property type="entry name" value="ZINC FINGER PROTEIN 318"/>
    <property type="match status" value="1"/>
</dbReference>
<proteinExistence type="predicted"/>
<feature type="compositionally biased region" description="Basic and acidic residues" evidence="1">
    <location>
        <begin position="83"/>
        <end position="108"/>
    </location>
</feature>
<evidence type="ECO:0000313" key="2">
    <source>
        <dbReference type="EMBL" id="CEM40986.1"/>
    </source>
</evidence>
<feature type="compositionally biased region" description="Low complexity" evidence="1">
    <location>
        <begin position="691"/>
        <end position="700"/>
    </location>
</feature>
<feature type="region of interest" description="Disordered" evidence="1">
    <location>
        <begin position="1"/>
        <end position="154"/>
    </location>
</feature>
<reference evidence="2" key="1">
    <citation type="submission" date="2014-11" db="EMBL/GenBank/DDBJ databases">
        <authorList>
            <person name="Otto D Thomas"/>
            <person name="Naeem Raeece"/>
        </authorList>
    </citation>
    <scope>NUCLEOTIDE SEQUENCE</scope>
</reference>
<feature type="region of interest" description="Disordered" evidence="1">
    <location>
        <begin position="385"/>
        <end position="413"/>
    </location>
</feature>
<dbReference type="GO" id="GO:0045892">
    <property type="term" value="P:negative regulation of DNA-templated transcription"/>
    <property type="evidence" value="ECO:0007669"/>
    <property type="project" value="TreeGrafter"/>
</dbReference>
<dbReference type="EMBL" id="CDMZ01002146">
    <property type="protein sequence ID" value="CEM40986.1"/>
    <property type="molecule type" value="Genomic_DNA"/>
</dbReference>
<organism evidence="2">
    <name type="scientific">Chromera velia CCMP2878</name>
    <dbReference type="NCBI Taxonomy" id="1169474"/>
    <lineage>
        <taxon>Eukaryota</taxon>
        <taxon>Sar</taxon>
        <taxon>Alveolata</taxon>
        <taxon>Colpodellida</taxon>
        <taxon>Chromeraceae</taxon>
        <taxon>Chromera</taxon>
    </lineage>
</organism>
<dbReference type="GO" id="GO:0045893">
    <property type="term" value="P:positive regulation of DNA-templated transcription"/>
    <property type="evidence" value="ECO:0007669"/>
    <property type="project" value="TreeGrafter"/>
</dbReference>
<feature type="compositionally biased region" description="Polar residues" evidence="1">
    <location>
        <begin position="124"/>
        <end position="146"/>
    </location>
</feature>
<protein>
    <submittedName>
        <fullName evidence="2">Uncharacterized protein</fullName>
    </submittedName>
</protein>
<dbReference type="GO" id="GO:0005654">
    <property type="term" value="C:nucleoplasm"/>
    <property type="evidence" value="ECO:0007669"/>
    <property type="project" value="TreeGrafter"/>
</dbReference>
<feature type="compositionally biased region" description="Basic and acidic residues" evidence="1">
    <location>
        <begin position="849"/>
        <end position="868"/>
    </location>
</feature>
<feature type="compositionally biased region" description="Acidic residues" evidence="1">
    <location>
        <begin position="109"/>
        <end position="118"/>
    </location>
</feature>
<feature type="compositionally biased region" description="Basic and acidic residues" evidence="1">
    <location>
        <begin position="730"/>
        <end position="797"/>
    </location>
</feature>
<evidence type="ECO:0000256" key="1">
    <source>
        <dbReference type="SAM" id="MobiDB-lite"/>
    </source>
</evidence>
<feature type="region of interest" description="Disordered" evidence="1">
    <location>
        <begin position="661"/>
        <end position="712"/>
    </location>
</feature>
<feature type="compositionally biased region" description="Pro residues" evidence="1">
    <location>
        <begin position="872"/>
        <end position="881"/>
    </location>
</feature>
<gene>
    <name evidence="2" type="ORF">Cvel_25698</name>
</gene>
<dbReference type="InterPro" id="IPR055309">
    <property type="entry name" value="Znf318-like"/>
</dbReference>
<dbReference type="AlphaFoldDB" id="A0A0G4HAE3"/>
<feature type="compositionally biased region" description="Basic and acidic residues" evidence="1">
    <location>
        <begin position="9"/>
        <end position="23"/>
    </location>
</feature>